<dbReference type="EMBL" id="NMVQ01000045">
    <property type="protein sequence ID" value="OYO18061.1"/>
    <property type="molecule type" value="Genomic_DNA"/>
</dbReference>
<dbReference type="CDD" id="cd07374">
    <property type="entry name" value="CYTH-like_Pase"/>
    <property type="match status" value="1"/>
</dbReference>
<dbReference type="PROSITE" id="PS51707">
    <property type="entry name" value="CYTH"/>
    <property type="match status" value="1"/>
</dbReference>
<dbReference type="PANTHER" id="PTHR39339">
    <property type="entry name" value="SLR1444 PROTEIN"/>
    <property type="match status" value="1"/>
</dbReference>
<name>A0A255GR52_9ACTN</name>
<feature type="domain" description="CHAD" evidence="2">
    <location>
        <begin position="208"/>
        <end position="492"/>
    </location>
</feature>
<dbReference type="AlphaFoldDB" id="A0A255GR52"/>
<dbReference type="RefSeq" id="WP_094365150.1">
    <property type="nucleotide sequence ID" value="NZ_NMVQ01000045.1"/>
</dbReference>
<accession>A0A255GR52</accession>
<dbReference type="SUPFAM" id="SSF55154">
    <property type="entry name" value="CYTH-like phosphatases"/>
    <property type="match status" value="1"/>
</dbReference>
<evidence type="ECO:0000313" key="3">
    <source>
        <dbReference type="EMBL" id="OYO18061.1"/>
    </source>
</evidence>
<dbReference type="Gene3D" id="2.40.320.10">
    <property type="entry name" value="Hypothetical Protein Pfu-838710-001"/>
    <property type="match status" value="1"/>
</dbReference>
<dbReference type="Gene3D" id="1.40.20.10">
    <property type="entry name" value="CHAD domain"/>
    <property type="match status" value="1"/>
</dbReference>
<dbReference type="Pfam" id="PF01928">
    <property type="entry name" value="CYTH"/>
    <property type="match status" value="1"/>
</dbReference>
<dbReference type="Proteomes" id="UP000216311">
    <property type="component" value="Unassembled WGS sequence"/>
</dbReference>
<keyword evidence="4" id="KW-1185">Reference proteome</keyword>
<dbReference type="InterPro" id="IPR023577">
    <property type="entry name" value="CYTH_domain"/>
</dbReference>
<comment type="caution">
    <text evidence="3">The sequence shown here is derived from an EMBL/GenBank/DDBJ whole genome shotgun (WGS) entry which is preliminary data.</text>
</comment>
<dbReference type="SMART" id="SM00880">
    <property type="entry name" value="CHAD"/>
    <property type="match status" value="1"/>
</dbReference>
<gene>
    <name evidence="3" type="ORF">CGZ93_15970</name>
</gene>
<dbReference type="InterPro" id="IPR007899">
    <property type="entry name" value="CHAD_dom"/>
</dbReference>
<dbReference type="PANTHER" id="PTHR39339:SF1">
    <property type="entry name" value="CHAD DOMAIN-CONTAINING PROTEIN"/>
    <property type="match status" value="1"/>
</dbReference>
<protein>
    <submittedName>
        <fullName evidence="3">CHAD domain containing protein</fullName>
    </submittedName>
</protein>
<organism evidence="3 4">
    <name type="scientific">Enemella dayhoffiae</name>
    <dbReference type="NCBI Taxonomy" id="2016507"/>
    <lineage>
        <taxon>Bacteria</taxon>
        <taxon>Bacillati</taxon>
        <taxon>Actinomycetota</taxon>
        <taxon>Actinomycetes</taxon>
        <taxon>Propionibacteriales</taxon>
        <taxon>Propionibacteriaceae</taxon>
        <taxon>Enemella</taxon>
    </lineage>
</organism>
<dbReference type="SMART" id="SM01118">
    <property type="entry name" value="CYTH"/>
    <property type="match status" value="1"/>
</dbReference>
<evidence type="ECO:0000259" key="1">
    <source>
        <dbReference type="PROSITE" id="PS51707"/>
    </source>
</evidence>
<sequence>MATRATETERKFRIEDGQQVPDLSELVRLGETERHRLQAVYYDTPDLLLARNRRTLRRRTGGNDAGWHLKLPGDGDSRTEVGLPLTTGSAARLVPTALREQVTDIIGAAPLVPVLELRTNRTETQLTGPRGGSLAMLCDDKVTAVRRGEECSWRELEVELTRGRVELLDRITARFAEAGVPVSESVSKLVQALGEQLAEADRPARPRKATAAQVIGAHLADQVGVIQNREADVRADVPDSVHKMRVATRRLRSALRTFRALMDREVTDQLRAELKWLAGMLGAPRDAEVLRDQLRGELNALPADSVISPVAERIENTLDEQHRRAHRELVKALDSARFSRLATSLLDLVTDPPFTDYAGARAKGVLPELLGRVDRRVAKAWRRARGLEGAEAEEAWHLTRKRAKAARYAWEASIDVCGDEAAAMAGAWEQVTETLGVVQDCVVIRERLRELAEAATAAGESSFTYGVLHQRLVEREESARGPAVAALKAARKLSNA</sequence>
<evidence type="ECO:0000259" key="2">
    <source>
        <dbReference type="PROSITE" id="PS51708"/>
    </source>
</evidence>
<feature type="domain" description="CYTH" evidence="1">
    <location>
        <begin position="5"/>
        <end position="196"/>
    </location>
</feature>
<dbReference type="OrthoDB" id="9777271at2"/>
<dbReference type="InterPro" id="IPR038186">
    <property type="entry name" value="CHAD_dom_sf"/>
</dbReference>
<dbReference type="Pfam" id="PF05235">
    <property type="entry name" value="CHAD"/>
    <property type="match status" value="1"/>
</dbReference>
<dbReference type="InterPro" id="IPR033469">
    <property type="entry name" value="CYTH-like_dom_sf"/>
</dbReference>
<evidence type="ECO:0000313" key="4">
    <source>
        <dbReference type="Proteomes" id="UP000216311"/>
    </source>
</evidence>
<dbReference type="PROSITE" id="PS51708">
    <property type="entry name" value="CHAD"/>
    <property type="match status" value="1"/>
</dbReference>
<reference evidence="3 4" key="1">
    <citation type="submission" date="2017-07" db="EMBL/GenBank/DDBJ databases">
        <title>Draft whole genome sequences of clinical Proprionibacteriaceae strains.</title>
        <authorList>
            <person name="Bernier A.-M."/>
            <person name="Bernard K."/>
            <person name="Domingo M.-C."/>
        </authorList>
    </citation>
    <scope>NUCLEOTIDE SEQUENCE [LARGE SCALE GENOMIC DNA]</scope>
    <source>
        <strain evidence="3 4">NML 130396</strain>
    </source>
</reference>
<proteinExistence type="predicted"/>